<keyword evidence="5" id="KW-0663">Pyridoxal phosphate</keyword>
<comment type="cofactor">
    <cofactor evidence="1">
        <name>pyridoxal 5'-phosphate</name>
        <dbReference type="ChEBI" id="CHEBI:597326"/>
    </cofactor>
</comment>
<evidence type="ECO:0000256" key="2">
    <source>
        <dbReference type="ARBA" id="ARBA00004962"/>
    </source>
</evidence>
<evidence type="ECO:0000256" key="1">
    <source>
        <dbReference type="ARBA" id="ARBA00001933"/>
    </source>
</evidence>
<evidence type="ECO:0000256" key="7">
    <source>
        <dbReference type="ARBA" id="ARBA00072081"/>
    </source>
</evidence>
<feature type="domain" description="Tryptophan synthase beta chain-like PALP" evidence="10">
    <location>
        <begin position="2"/>
        <end position="167"/>
    </location>
</feature>
<evidence type="ECO:0000256" key="6">
    <source>
        <dbReference type="ARBA" id="ARBA00047931"/>
    </source>
</evidence>
<dbReference type="Proteomes" id="UP000254571">
    <property type="component" value="Unassembled WGS sequence"/>
</dbReference>
<organism evidence="11 12">
    <name type="scientific">Klebsiella grimontii</name>
    <dbReference type="NCBI Taxonomy" id="2058152"/>
    <lineage>
        <taxon>Bacteria</taxon>
        <taxon>Pseudomonadati</taxon>
        <taxon>Pseudomonadota</taxon>
        <taxon>Gammaproteobacteria</taxon>
        <taxon>Enterobacterales</taxon>
        <taxon>Enterobacteriaceae</taxon>
        <taxon>Klebsiella/Raoultella group</taxon>
        <taxon>Klebsiella</taxon>
    </lineage>
</organism>
<gene>
    <name evidence="11" type="primary">cysM_1</name>
    <name evidence="11" type="ORF">NCTC9149_01901</name>
</gene>
<evidence type="ECO:0000313" key="12">
    <source>
        <dbReference type="Proteomes" id="UP000254571"/>
    </source>
</evidence>
<dbReference type="InterPro" id="IPR050214">
    <property type="entry name" value="Cys_Synth/Cystath_Beta-Synth"/>
</dbReference>
<evidence type="ECO:0000256" key="3">
    <source>
        <dbReference type="ARBA" id="ARBA00007103"/>
    </source>
</evidence>
<comment type="caution">
    <text evidence="11">The sequence shown here is derived from an EMBL/GenBank/DDBJ whole genome shotgun (WGS) entry which is preliminary data.</text>
</comment>
<dbReference type="Pfam" id="PF00291">
    <property type="entry name" value="PALP"/>
    <property type="match status" value="1"/>
</dbReference>
<evidence type="ECO:0000313" key="11">
    <source>
        <dbReference type="EMBL" id="STW05514.1"/>
    </source>
</evidence>
<dbReference type="PANTHER" id="PTHR10314">
    <property type="entry name" value="CYSTATHIONINE BETA-SYNTHASE"/>
    <property type="match status" value="1"/>
</dbReference>
<evidence type="ECO:0000256" key="4">
    <source>
        <dbReference type="ARBA" id="ARBA00012681"/>
    </source>
</evidence>
<proteinExistence type="inferred from homology"/>
<comment type="catalytic activity">
    <reaction evidence="6">
        <text>O-acetyl-L-serine + hydrogen sulfide = L-cysteine + acetate</text>
        <dbReference type="Rhea" id="RHEA:14829"/>
        <dbReference type="ChEBI" id="CHEBI:29919"/>
        <dbReference type="ChEBI" id="CHEBI:30089"/>
        <dbReference type="ChEBI" id="CHEBI:35235"/>
        <dbReference type="ChEBI" id="CHEBI:58340"/>
        <dbReference type="EC" id="2.5.1.47"/>
    </reaction>
</comment>
<comment type="similarity">
    <text evidence="3">Belongs to the cysteine synthase/cystathionine beta-synthase family.</text>
</comment>
<dbReference type="CDD" id="cd01561">
    <property type="entry name" value="CBS_like"/>
    <property type="match status" value="1"/>
</dbReference>
<dbReference type="AlphaFoldDB" id="A0A7H4NZ99"/>
<dbReference type="UniPathway" id="UPA00136">
    <property type="reaction ID" value="UER00200"/>
</dbReference>
<comment type="pathway">
    <text evidence="2">Amino-acid biosynthesis; L-cysteine biosynthesis; L-cysteine from L-serine: step 2/2.</text>
</comment>
<name>A0A7H4NZ99_9ENTR</name>
<accession>A0A7H4NZ99</accession>
<evidence type="ECO:0000259" key="10">
    <source>
        <dbReference type="Pfam" id="PF00291"/>
    </source>
</evidence>
<evidence type="ECO:0000256" key="5">
    <source>
        <dbReference type="ARBA" id="ARBA00022898"/>
    </source>
</evidence>
<dbReference type="InterPro" id="IPR001926">
    <property type="entry name" value="TrpB-like_PALP"/>
</dbReference>
<dbReference type="FunFam" id="3.40.50.1100:FF:000003">
    <property type="entry name" value="Cystathionine beta-synthase"/>
    <property type="match status" value="1"/>
</dbReference>
<dbReference type="EMBL" id="UGMX01000002">
    <property type="protein sequence ID" value="STW05514.1"/>
    <property type="molecule type" value="Genomic_DNA"/>
</dbReference>
<evidence type="ECO:0000256" key="9">
    <source>
        <dbReference type="ARBA" id="ARBA00079153"/>
    </source>
</evidence>
<dbReference type="EC" id="2.5.1.47" evidence="4"/>
<evidence type="ECO:0000256" key="8">
    <source>
        <dbReference type="ARBA" id="ARBA00078257"/>
    </source>
</evidence>
<dbReference type="GO" id="GO:0004124">
    <property type="term" value="F:cysteine synthase activity"/>
    <property type="evidence" value="ECO:0007669"/>
    <property type="project" value="UniProtKB-EC"/>
</dbReference>
<dbReference type="SUPFAM" id="SSF53686">
    <property type="entry name" value="Tryptophan synthase beta subunit-like PLP-dependent enzymes"/>
    <property type="match status" value="1"/>
</dbReference>
<dbReference type="InterPro" id="IPR036052">
    <property type="entry name" value="TrpB-like_PALP_sf"/>
</dbReference>
<reference evidence="11 12" key="1">
    <citation type="submission" date="2018-06" db="EMBL/GenBank/DDBJ databases">
        <authorList>
            <consortium name="Pathogen Informatics"/>
            <person name="Doyle S."/>
        </authorList>
    </citation>
    <scope>NUCLEOTIDE SEQUENCE [LARGE SCALE GENOMIC DNA]</scope>
    <source>
        <strain evidence="11 12">NCTC9149</strain>
    </source>
</reference>
<protein>
    <recommendedName>
        <fullName evidence="7">Cysteine synthase B</fullName>
        <ecNumber evidence="4">2.5.1.47</ecNumber>
    </recommendedName>
    <alternativeName>
        <fullName evidence="8">O-acetylserine (thiol)-lyase B</fullName>
    </alternativeName>
    <alternativeName>
        <fullName evidence="9">O-acetylserine sulfhydrylase B</fullName>
    </alternativeName>
</protein>
<keyword evidence="11" id="KW-0808">Transferase</keyword>
<sequence>MIVEAEKRGEIKPGDVLIEATSGNTGIALAMIAALKGYQMKLLMPDNMSQERRAAMRAYGAELILVTKEQGMEGARDLALAMAQRGEGKLLDQFNNPDNPYAHYTTTGPEIWRQTDGRITHFVSSMGTTGTITGVSRFLREQDKAVSIVGLQRKRGAVFPAFAAGLPNICRAFFNAQLVDVVLDIHQQDARKHHADAGGEGRDFLRRQFRRRGGGRVARCPRKSRRGSGGDRLRSRRSLPFYRCIWRRAFYPGRGNLNLGRVEQVGTVGVIHGAEPAFALLTKDIGCAPRDLCYPGFRRDISRVSIITSALPPPSMISIFPCVTTSRC</sequence>
<dbReference type="Gene3D" id="3.40.50.1100">
    <property type="match status" value="2"/>
</dbReference>